<dbReference type="InterPro" id="IPR049906">
    <property type="entry name" value="LxmA-like_leader"/>
</dbReference>
<comment type="caution">
    <text evidence="1">The sequence shown here is derived from an EMBL/GenBank/DDBJ whole genome shotgun (WGS) entry which is preliminary data.</text>
</comment>
<dbReference type="RefSeq" id="WP_008380418.1">
    <property type="nucleotide sequence ID" value="NZ_BAOP01000025.1"/>
</dbReference>
<protein>
    <submittedName>
        <fullName evidence="1">Uncharacterized protein</fullName>
    </submittedName>
</protein>
<name>M3VBX1_GORML</name>
<dbReference type="AlphaFoldDB" id="M3VBX1"/>
<sequence length="52" mass="5343">MNEKLIAGYRQFASADEFGAASAATPAITPTITITVSVASAVSGWQTNEHGC</sequence>
<keyword evidence="2" id="KW-1185">Reference proteome</keyword>
<evidence type="ECO:0000313" key="2">
    <source>
        <dbReference type="Proteomes" id="UP000035009"/>
    </source>
</evidence>
<dbReference type="EMBL" id="BAOP01000025">
    <property type="protein sequence ID" value="GAC81003.1"/>
    <property type="molecule type" value="Genomic_DNA"/>
</dbReference>
<dbReference type="NCBIfam" id="NF038146">
    <property type="entry name" value="LxmA_leader"/>
    <property type="match status" value="1"/>
</dbReference>
<dbReference type="STRING" id="410332.SAMN04488550_4454"/>
<reference evidence="1 2" key="1">
    <citation type="submission" date="2013-02" db="EMBL/GenBank/DDBJ databases">
        <title>Whole genome shotgun sequence of Gordonia malaquae NBRC 108250.</title>
        <authorList>
            <person name="Yoshida I."/>
            <person name="Hosoyama A."/>
            <person name="Tsuchikane K."/>
            <person name="Ando Y."/>
            <person name="Baba S."/>
            <person name="Ohji S."/>
            <person name="Hamada M."/>
            <person name="Tamura T."/>
            <person name="Yamazoe A."/>
            <person name="Yamazaki S."/>
            <person name="Fujita N."/>
        </authorList>
    </citation>
    <scope>NUCLEOTIDE SEQUENCE [LARGE SCALE GENOMIC DNA]</scope>
    <source>
        <strain evidence="1 2">NBRC 108250</strain>
    </source>
</reference>
<gene>
    <name evidence="1" type="ORF">GM1_025_00510</name>
</gene>
<organism evidence="1 2">
    <name type="scientific">Gordonia malaquae NBRC 108250</name>
    <dbReference type="NCBI Taxonomy" id="1223542"/>
    <lineage>
        <taxon>Bacteria</taxon>
        <taxon>Bacillati</taxon>
        <taxon>Actinomycetota</taxon>
        <taxon>Actinomycetes</taxon>
        <taxon>Mycobacteriales</taxon>
        <taxon>Gordoniaceae</taxon>
        <taxon>Gordonia</taxon>
    </lineage>
</organism>
<evidence type="ECO:0000313" key="1">
    <source>
        <dbReference type="EMBL" id="GAC81003.1"/>
    </source>
</evidence>
<proteinExistence type="predicted"/>
<accession>M3VBX1</accession>
<dbReference type="Proteomes" id="UP000035009">
    <property type="component" value="Unassembled WGS sequence"/>
</dbReference>